<evidence type="ECO:0000259" key="8">
    <source>
        <dbReference type="Pfam" id="PF12696"/>
    </source>
</evidence>
<proteinExistence type="predicted"/>
<evidence type="ECO:0000313" key="10">
    <source>
        <dbReference type="Proteomes" id="UP000186218"/>
    </source>
</evidence>
<accession>A0A1N7HEA0</accession>
<evidence type="ECO:0000256" key="3">
    <source>
        <dbReference type="ARBA" id="ARBA00022692"/>
    </source>
</evidence>
<dbReference type="InterPro" id="IPR032689">
    <property type="entry name" value="TraG-D_C"/>
</dbReference>
<feature type="transmembrane region" description="Helical" evidence="7">
    <location>
        <begin position="62"/>
        <end position="90"/>
    </location>
</feature>
<feature type="domain" description="TraD/TraG TraM recognition site" evidence="8">
    <location>
        <begin position="485"/>
        <end position="602"/>
    </location>
</feature>
<evidence type="ECO:0000256" key="2">
    <source>
        <dbReference type="ARBA" id="ARBA00022475"/>
    </source>
</evidence>
<comment type="subcellular location">
    <subcellularLocation>
        <location evidence="1">Cell membrane</location>
        <topology evidence="1">Multi-pass membrane protein</topology>
    </subcellularLocation>
</comment>
<dbReference type="Proteomes" id="UP000186218">
    <property type="component" value="Unassembled WGS sequence"/>
</dbReference>
<evidence type="ECO:0000256" key="7">
    <source>
        <dbReference type="SAM" id="Phobius"/>
    </source>
</evidence>
<dbReference type="InterPro" id="IPR051539">
    <property type="entry name" value="T4SS-coupling_protein"/>
</dbReference>
<keyword evidence="10" id="KW-1185">Reference proteome</keyword>
<dbReference type="GO" id="GO:0005886">
    <property type="term" value="C:plasma membrane"/>
    <property type="evidence" value="ECO:0007669"/>
    <property type="project" value="UniProtKB-SubCell"/>
</dbReference>
<dbReference type="RefSeq" id="WP_234974524.1">
    <property type="nucleotide sequence ID" value="NZ_FTNT01000016.1"/>
</dbReference>
<keyword evidence="4 7" id="KW-1133">Transmembrane helix</keyword>
<keyword evidence="3 7" id="KW-0812">Transmembrane</keyword>
<feature type="transmembrane region" description="Helical" evidence="7">
    <location>
        <begin position="20"/>
        <end position="41"/>
    </location>
</feature>
<organism evidence="9 10">
    <name type="scientific">Williamsia sterculiae</name>
    <dbReference type="NCBI Taxonomy" id="1344003"/>
    <lineage>
        <taxon>Bacteria</taxon>
        <taxon>Bacillati</taxon>
        <taxon>Actinomycetota</taxon>
        <taxon>Actinomycetes</taxon>
        <taxon>Mycobacteriales</taxon>
        <taxon>Nocardiaceae</taxon>
        <taxon>Williamsia</taxon>
    </lineage>
</organism>
<evidence type="ECO:0000256" key="4">
    <source>
        <dbReference type="ARBA" id="ARBA00022989"/>
    </source>
</evidence>
<dbReference type="PANTHER" id="PTHR37937:SF1">
    <property type="entry name" value="CONJUGATIVE TRANSFER: DNA TRANSPORT"/>
    <property type="match status" value="1"/>
</dbReference>
<sequence>MAATRPGKIANPSNSEVGLYAGLAAIGIGIVAVLWLALHLAGGQTVPGNPIALLILTARGKVVWGVAATVWAIVLLALIAAPIVAGWRWWTTHRVPKARVDTAARHLGSGADIEGITEESVRDKAAKLKVVMPDPAVQPYCSPGTPIGVTVGGSVLNRSTGRTYASWEDVCLDIWGPRMGKSTSRIIPAICEAPGAVLATENKRGNLDHTRLLREFRDANGVATRQVWVFDPQQVANETAWFYWNPLSYIIADTDNPGGLRYPAVMSLGGADDHIDPDDDILADDPPTGKELVTLGNAPVPVVSSDPEERSASLAEQFAAGEGGDAARRDPYFDPEGEDLLANLLLASALAGEQIIEVYKRLARRERCKDAVQILTDHGYDSIAEGLAAKLRLAGKQQDGIFGTALKMARCLRTKRVAQWITTFDGDTRPQLDVHGLLTGGETLYCLSREGVGSVGPIIAALTVATCEAAEQIATASPGGRLPTPLLCALDEAANTVRWRRLPDLYSHYGSRGIHIMTVLQSWSQGVRVWGEDGMKQLMGAANVFVYGGNNKENGFLESLAKLCGDYDREVVSVTKTRDSHTTSRHISREPIFTASDLTAWPRGRALVFSAGNRPTIVKTVPWMDKPYSHLIEASLTEYGEATTRIGRVMSKAIGRGGTTPAQADATDTEPDDVDTAA</sequence>
<evidence type="ECO:0000313" key="9">
    <source>
        <dbReference type="EMBL" id="SIS23207.1"/>
    </source>
</evidence>
<dbReference type="EMBL" id="FTNT01000016">
    <property type="protein sequence ID" value="SIS23207.1"/>
    <property type="molecule type" value="Genomic_DNA"/>
</dbReference>
<keyword evidence="2" id="KW-1003">Cell membrane</keyword>
<evidence type="ECO:0000256" key="1">
    <source>
        <dbReference type="ARBA" id="ARBA00004651"/>
    </source>
</evidence>
<dbReference type="CDD" id="cd01127">
    <property type="entry name" value="TrwB_TraG_TraD_VirD4"/>
    <property type="match status" value="1"/>
</dbReference>
<evidence type="ECO:0000256" key="5">
    <source>
        <dbReference type="ARBA" id="ARBA00023136"/>
    </source>
</evidence>
<dbReference type="AlphaFoldDB" id="A0A1N7HEA0"/>
<dbReference type="SUPFAM" id="SSF52540">
    <property type="entry name" value="P-loop containing nucleoside triphosphate hydrolases"/>
    <property type="match status" value="1"/>
</dbReference>
<feature type="region of interest" description="Disordered" evidence="6">
    <location>
        <begin position="654"/>
        <end position="678"/>
    </location>
</feature>
<feature type="compositionally biased region" description="Acidic residues" evidence="6">
    <location>
        <begin position="667"/>
        <end position="678"/>
    </location>
</feature>
<dbReference type="STRING" id="1344003.SAMN05445060_4076"/>
<reference evidence="9 10" key="1">
    <citation type="submission" date="2017-01" db="EMBL/GenBank/DDBJ databases">
        <authorList>
            <person name="Mah S.A."/>
            <person name="Swanson W.J."/>
            <person name="Moy G.W."/>
            <person name="Vacquier V.D."/>
        </authorList>
    </citation>
    <scope>NUCLEOTIDE SEQUENCE [LARGE SCALE GENOMIC DNA]</scope>
    <source>
        <strain evidence="9 10">CPCC 203464</strain>
    </source>
</reference>
<dbReference type="InterPro" id="IPR027417">
    <property type="entry name" value="P-loop_NTPase"/>
</dbReference>
<evidence type="ECO:0000256" key="6">
    <source>
        <dbReference type="SAM" id="MobiDB-lite"/>
    </source>
</evidence>
<gene>
    <name evidence="9" type="ORF">SAMN05445060_4076</name>
</gene>
<dbReference type="PANTHER" id="PTHR37937">
    <property type="entry name" value="CONJUGATIVE TRANSFER: DNA TRANSPORT"/>
    <property type="match status" value="1"/>
</dbReference>
<keyword evidence="5 7" id="KW-0472">Membrane</keyword>
<name>A0A1N7HEA0_9NOCA</name>
<protein>
    <submittedName>
        <fullName evidence="9">TraM recognition site of TraD and TraG</fullName>
    </submittedName>
</protein>
<dbReference type="Pfam" id="PF12696">
    <property type="entry name" value="TraG-D_C"/>
    <property type="match status" value="1"/>
</dbReference>
<dbReference type="Gene3D" id="3.40.50.300">
    <property type="entry name" value="P-loop containing nucleotide triphosphate hydrolases"/>
    <property type="match status" value="1"/>
</dbReference>